<evidence type="ECO:0000256" key="2">
    <source>
        <dbReference type="PROSITE-ProRule" id="PRU00169"/>
    </source>
</evidence>
<dbReference type="Proteomes" id="UP000325755">
    <property type="component" value="Chromosome"/>
</dbReference>
<dbReference type="OrthoDB" id="9796655at2"/>
<protein>
    <submittedName>
        <fullName evidence="4">Response regulator</fullName>
    </submittedName>
</protein>
<dbReference type="PANTHER" id="PTHR44591:SF3">
    <property type="entry name" value="RESPONSE REGULATORY DOMAIN-CONTAINING PROTEIN"/>
    <property type="match status" value="1"/>
</dbReference>
<proteinExistence type="predicted"/>
<sequence>MSHESPLIAVVDDDEIVLNAIKRLLRVCGFRTETSSSGRAFLDALDNHIPDCVLLDLLMPGLNGWDVQAGIAASGLSIPVVFITGDGDPAIRERIAADGRAALLRKPFTERELLETINAIGIQNPKQDGRL</sequence>
<dbReference type="PROSITE" id="PS50110">
    <property type="entry name" value="RESPONSE_REGULATORY"/>
    <property type="match status" value="1"/>
</dbReference>
<dbReference type="InterPro" id="IPR050595">
    <property type="entry name" value="Bact_response_regulator"/>
</dbReference>
<dbReference type="PANTHER" id="PTHR44591">
    <property type="entry name" value="STRESS RESPONSE REGULATOR PROTEIN 1"/>
    <property type="match status" value="1"/>
</dbReference>
<dbReference type="InParanoid" id="A0A5Q0BHX3"/>
<name>A0A5Q0BHX3_9GAMM</name>
<dbReference type="Gene3D" id="3.40.50.2300">
    <property type="match status" value="1"/>
</dbReference>
<dbReference type="KEGG" id="mmob:F6R98_13310"/>
<reference evidence="4 5" key="1">
    <citation type="submission" date="2019-09" db="EMBL/GenBank/DDBJ databases">
        <title>Ecophysiology of the spiral-shaped methanotroph Methylospira mobilis as revealed by the complete genome sequence.</title>
        <authorList>
            <person name="Oshkin I.Y."/>
            <person name="Dedysh S.N."/>
            <person name="Miroshnikov K."/>
            <person name="Danilova O.V."/>
            <person name="Hakobyan A."/>
            <person name="Liesack W."/>
        </authorList>
    </citation>
    <scope>NUCLEOTIDE SEQUENCE [LARGE SCALE GENOMIC DNA]</scope>
    <source>
        <strain evidence="4 5">Shm1</strain>
    </source>
</reference>
<keyword evidence="1 2" id="KW-0597">Phosphoprotein</keyword>
<dbReference type="InterPro" id="IPR011006">
    <property type="entry name" value="CheY-like_superfamily"/>
</dbReference>
<evidence type="ECO:0000259" key="3">
    <source>
        <dbReference type="PROSITE" id="PS50110"/>
    </source>
</evidence>
<evidence type="ECO:0000313" key="5">
    <source>
        <dbReference type="Proteomes" id="UP000325755"/>
    </source>
</evidence>
<dbReference type="Pfam" id="PF00072">
    <property type="entry name" value="Response_reg"/>
    <property type="match status" value="1"/>
</dbReference>
<evidence type="ECO:0000313" key="4">
    <source>
        <dbReference type="EMBL" id="QFY43475.1"/>
    </source>
</evidence>
<dbReference type="GO" id="GO:0000160">
    <property type="term" value="P:phosphorelay signal transduction system"/>
    <property type="evidence" value="ECO:0007669"/>
    <property type="project" value="InterPro"/>
</dbReference>
<dbReference type="InterPro" id="IPR001789">
    <property type="entry name" value="Sig_transdc_resp-reg_receiver"/>
</dbReference>
<feature type="modified residue" description="4-aspartylphosphate" evidence="2">
    <location>
        <position position="56"/>
    </location>
</feature>
<dbReference type="SUPFAM" id="SSF52172">
    <property type="entry name" value="CheY-like"/>
    <property type="match status" value="1"/>
</dbReference>
<dbReference type="AlphaFoldDB" id="A0A5Q0BHX3"/>
<keyword evidence="5" id="KW-1185">Reference proteome</keyword>
<gene>
    <name evidence="4" type="ORF">F6R98_13310</name>
</gene>
<accession>A0A5Q0BHX3</accession>
<organism evidence="4 5">
    <name type="scientific">Candidatus Methylospira mobilis</name>
    <dbReference type="NCBI Taxonomy" id="1808979"/>
    <lineage>
        <taxon>Bacteria</taxon>
        <taxon>Pseudomonadati</taxon>
        <taxon>Pseudomonadota</taxon>
        <taxon>Gammaproteobacteria</taxon>
        <taxon>Methylococcales</taxon>
        <taxon>Methylococcaceae</taxon>
        <taxon>Candidatus Methylospira</taxon>
    </lineage>
</organism>
<dbReference type="SMART" id="SM00448">
    <property type="entry name" value="REC"/>
    <property type="match status" value="1"/>
</dbReference>
<dbReference type="EMBL" id="CP044205">
    <property type="protein sequence ID" value="QFY43475.1"/>
    <property type="molecule type" value="Genomic_DNA"/>
</dbReference>
<feature type="domain" description="Response regulatory" evidence="3">
    <location>
        <begin position="7"/>
        <end position="121"/>
    </location>
</feature>
<evidence type="ECO:0000256" key="1">
    <source>
        <dbReference type="ARBA" id="ARBA00022553"/>
    </source>
</evidence>